<evidence type="ECO:0000256" key="4">
    <source>
        <dbReference type="ARBA" id="ARBA00022989"/>
    </source>
</evidence>
<dbReference type="Gene3D" id="1.20.1250.20">
    <property type="entry name" value="MFS general substrate transporter like domains"/>
    <property type="match status" value="2"/>
</dbReference>
<proteinExistence type="predicted"/>
<feature type="transmembrane region" description="Helical" evidence="7">
    <location>
        <begin position="466"/>
        <end position="487"/>
    </location>
</feature>
<organism evidence="9 10">
    <name type="scientific">Vanrija albida</name>
    <dbReference type="NCBI Taxonomy" id="181172"/>
    <lineage>
        <taxon>Eukaryota</taxon>
        <taxon>Fungi</taxon>
        <taxon>Dikarya</taxon>
        <taxon>Basidiomycota</taxon>
        <taxon>Agaricomycotina</taxon>
        <taxon>Tremellomycetes</taxon>
        <taxon>Trichosporonales</taxon>
        <taxon>Trichosporonaceae</taxon>
        <taxon>Vanrija</taxon>
    </lineage>
</organism>
<feature type="transmembrane region" description="Helical" evidence="7">
    <location>
        <begin position="438"/>
        <end position="460"/>
    </location>
</feature>
<evidence type="ECO:0000256" key="5">
    <source>
        <dbReference type="ARBA" id="ARBA00023136"/>
    </source>
</evidence>
<feature type="transmembrane region" description="Helical" evidence="7">
    <location>
        <begin position="256"/>
        <end position="277"/>
    </location>
</feature>
<dbReference type="SUPFAM" id="SSF103473">
    <property type="entry name" value="MFS general substrate transporter"/>
    <property type="match status" value="1"/>
</dbReference>
<evidence type="ECO:0000256" key="7">
    <source>
        <dbReference type="SAM" id="Phobius"/>
    </source>
</evidence>
<comment type="caution">
    <text evidence="9">The sequence shown here is derived from an EMBL/GenBank/DDBJ whole genome shotgun (WGS) entry which is preliminary data.</text>
</comment>
<keyword evidence="2" id="KW-0813">Transport</keyword>
<protein>
    <recommendedName>
        <fullName evidence="8">Major facilitator superfamily (MFS) profile domain-containing protein</fullName>
    </recommendedName>
</protein>
<evidence type="ECO:0000256" key="1">
    <source>
        <dbReference type="ARBA" id="ARBA00004141"/>
    </source>
</evidence>
<feature type="transmembrane region" description="Helical" evidence="7">
    <location>
        <begin position="408"/>
        <end position="426"/>
    </location>
</feature>
<feature type="region of interest" description="Disordered" evidence="6">
    <location>
        <begin position="655"/>
        <end position="723"/>
    </location>
</feature>
<evidence type="ECO:0000313" key="10">
    <source>
        <dbReference type="Proteomes" id="UP001565368"/>
    </source>
</evidence>
<dbReference type="EMBL" id="JBBXJM010000004">
    <property type="protein sequence ID" value="KAL1408998.1"/>
    <property type="molecule type" value="Genomic_DNA"/>
</dbReference>
<feature type="transmembrane region" description="Helical" evidence="7">
    <location>
        <begin position="221"/>
        <end position="244"/>
    </location>
</feature>
<evidence type="ECO:0000313" key="9">
    <source>
        <dbReference type="EMBL" id="KAL1408998.1"/>
    </source>
</evidence>
<accession>A0ABR3Q2N2</accession>
<dbReference type="InterPro" id="IPR036259">
    <property type="entry name" value="MFS_trans_sf"/>
</dbReference>
<evidence type="ECO:0000256" key="6">
    <source>
        <dbReference type="SAM" id="MobiDB-lite"/>
    </source>
</evidence>
<evidence type="ECO:0000259" key="8">
    <source>
        <dbReference type="PROSITE" id="PS50850"/>
    </source>
</evidence>
<feature type="transmembrane region" description="Helical" evidence="7">
    <location>
        <begin position="289"/>
        <end position="312"/>
    </location>
</feature>
<dbReference type="PANTHER" id="PTHR43791:SF39">
    <property type="entry name" value="TRANSPORTER LIZ1_SEO1, PUTATIVE (AFU_ORTHOLOGUE AFUA_3G00980)-RELATED"/>
    <property type="match status" value="1"/>
</dbReference>
<sequence>MAVGHSPVPAQQEAEPRTIFCASSKRSGCSWMHARVGVTGGAPIGLEFTCDIADGNGNGRDFATMAAVPSLKYDNREGSVSDKPLGEIEAREKQQDIHNQVTATWKGRIWDTFDLPKDQRKLLFKVDGFLLTFAALGYFLKNLDQLNITNAFLSGMKEDIHLYGNELITANTMYTVGYVIGQVPCNLLLTRVSPRWVIPTLELGWGIATLASYAIKDYRGLYAVRFFVGLFESGFYPGIQYLLGGWYTPRELGKRVAIFWLSGSLGGMFSGILQAAASRNLHGVHGLEGWRWMFIIDAIITLPIALFGYVFLPGLPLQDKKSWWLSDDEHALAQKRLQDIGRAGRTPWTKKKIIKLFSTWHIYVLPFLYVFWNNSYPQPVMGFYLKSFNAKPAPVPGRHYSVSQINQLPLPQSAIFVVIGFIFAWLSDGPFRGRRWPFIYAGCLLSLCIAIPLKVIPLYGNIEAHFALYWLNYLGMGAGGLIVTWVAEICSGDTEKRSILVALCNDLAFVVQAVGPLFYWKTTDMPAARKGWTAVIIYTCLLMFWTTLVLVLLEWDRRKAATKAADEPAEVVARASAIDSKESLGEGKLVDARTSVESMAHGQTVMQEASTRPPKRYEFYLEAMEVRRFPPWDDADLDAPGMAPLKQAVNTVWDEMSHSEDEWTESDNESPDSNDGSTDIDDESTENPEESSDDEDSDLWNGDHSRDVGHTQGKPDLKLGGNLSDSDAEHIVTAAMRSSLRFLRVRTDSPTLKLFDIVMKAPPGTGQRLTELHIDAPFRGEHVATLIEFLKRPDLRGLTELEINEIDGYEPDDPDWYLFKPENAYDFSRSEEESIRKAMISSVVHNLSVQQDVHVLRHFRWSTDLVHLAAFRALRVARLVFRANRAPALPNQNANSEAHILRLPKEVLGRIVWHAAQDDKRTTIIHPLTQPQVVKLINHAAHPLHLQTLCKGIADYVLYRMNHTLDYATPLPDYDDLVDEEKKWRRDYVEEWLNTGGFFWDRSCPIMYDYAGGLTPTEKAQYDHYLGLHYLEQEKYEGPRPWERD</sequence>
<feature type="transmembrane region" description="Helical" evidence="7">
    <location>
        <begin position="499"/>
        <end position="520"/>
    </location>
</feature>
<dbReference type="InterPro" id="IPR011701">
    <property type="entry name" value="MFS"/>
</dbReference>
<dbReference type="GeneID" id="95986865"/>
<feature type="domain" description="Major facilitator superfamily (MFS) profile" evidence="8">
    <location>
        <begin position="130"/>
        <end position="557"/>
    </location>
</feature>
<evidence type="ECO:0000256" key="2">
    <source>
        <dbReference type="ARBA" id="ARBA00022448"/>
    </source>
</evidence>
<gene>
    <name evidence="9" type="ORF">Q8F55_005822</name>
</gene>
<dbReference type="Proteomes" id="UP001565368">
    <property type="component" value="Unassembled WGS sequence"/>
</dbReference>
<keyword evidence="4 7" id="KW-1133">Transmembrane helix</keyword>
<feature type="transmembrane region" description="Helical" evidence="7">
    <location>
        <begin position="532"/>
        <end position="553"/>
    </location>
</feature>
<dbReference type="PANTHER" id="PTHR43791">
    <property type="entry name" value="PERMEASE-RELATED"/>
    <property type="match status" value="1"/>
</dbReference>
<keyword evidence="3 7" id="KW-0812">Transmembrane</keyword>
<keyword evidence="10" id="KW-1185">Reference proteome</keyword>
<feature type="transmembrane region" description="Helical" evidence="7">
    <location>
        <begin position="353"/>
        <end position="372"/>
    </location>
</feature>
<keyword evidence="5 7" id="KW-0472">Membrane</keyword>
<name>A0ABR3Q2N2_9TREE</name>
<evidence type="ECO:0000256" key="3">
    <source>
        <dbReference type="ARBA" id="ARBA00022692"/>
    </source>
</evidence>
<dbReference type="Pfam" id="PF07690">
    <property type="entry name" value="MFS_1"/>
    <property type="match status" value="1"/>
</dbReference>
<reference evidence="9 10" key="1">
    <citation type="submission" date="2023-08" db="EMBL/GenBank/DDBJ databases">
        <title>Annotated Genome Sequence of Vanrija albida AlHP1.</title>
        <authorList>
            <person name="Herzog R."/>
        </authorList>
    </citation>
    <scope>NUCLEOTIDE SEQUENCE [LARGE SCALE GENOMIC DNA]</scope>
    <source>
        <strain evidence="9 10">AlHP1</strain>
    </source>
</reference>
<comment type="subcellular location">
    <subcellularLocation>
        <location evidence="1">Membrane</location>
        <topology evidence="1">Multi-pass membrane protein</topology>
    </subcellularLocation>
</comment>
<dbReference type="RefSeq" id="XP_069208942.1">
    <property type="nucleotide sequence ID" value="XM_069354300.1"/>
</dbReference>
<dbReference type="PROSITE" id="PS50850">
    <property type="entry name" value="MFS"/>
    <property type="match status" value="1"/>
</dbReference>
<feature type="compositionally biased region" description="Acidic residues" evidence="6">
    <location>
        <begin position="662"/>
        <end position="698"/>
    </location>
</feature>
<dbReference type="InterPro" id="IPR020846">
    <property type="entry name" value="MFS_dom"/>
</dbReference>
<feature type="compositionally biased region" description="Basic and acidic residues" evidence="6">
    <location>
        <begin position="701"/>
        <end position="717"/>
    </location>
</feature>